<accession>A0A212R551</accession>
<keyword evidence="1 3" id="KW-0732">Signal</keyword>
<evidence type="ECO:0000256" key="2">
    <source>
        <dbReference type="SAM" id="MobiDB-lite"/>
    </source>
</evidence>
<dbReference type="Pfam" id="PF02608">
    <property type="entry name" value="Bmp"/>
    <property type="match status" value="1"/>
</dbReference>
<keyword evidence="6" id="KW-1185">Reference proteome</keyword>
<dbReference type="InterPro" id="IPR036291">
    <property type="entry name" value="NAD(P)-bd_dom_sf"/>
</dbReference>
<feature type="compositionally biased region" description="Low complexity" evidence="2">
    <location>
        <begin position="30"/>
        <end position="39"/>
    </location>
</feature>
<dbReference type="OrthoDB" id="9769871at2"/>
<evidence type="ECO:0000256" key="1">
    <source>
        <dbReference type="ARBA" id="ARBA00022729"/>
    </source>
</evidence>
<proteinExistence type="predicted"/>
<dbReference type="EMBL" id="FYEK01000029">
    <property type="protein sequence ID" value="SNB67189.1"/>
    <property type="molecule type" value="Genomic_DNA"/>
</dbReference>
<dbReference type="GO" id="GO:0005886">
    <property type="term" value="C:plasma membrane"/>
    <property type="evidence" value="ECO:0007669"/>
    <property type="project" value="InterPro"/>
</dbReference>
<feature type="signal peptide" evidence="3">
    <location>
        <begin position="1"/>
        <end position="25"/>
    </location>
</feature>
<evidence type="ECO:0000259" key="4">
    <source>
        <dbReference type="Pfam" id="PF02608"/>
    </source>
</evidence>
<dbReference type="InterPro" id="IPR003760">
    <property type="entry name" value="PnrA-like"/>
</dbReference>
<feature type="region of interest" description="Disordered" evidence="2">
    <location>
        <begin position="30"/>
        <end position="56"/>
    </location>
</feature>
<feature type="chain" id="PRO_5013143601" evidence="3">
    <location>
        <begin position="26"/>
        <end position="432"/>
    </location>
</feature>
<gene>
    <name evidence="5" type="ORF">SAMN02746019_00010520</name>
</gene>
<dbReference type="InterPro" id="IPR052910">
    <property type="entry name" value="ABC-Purine-Binding"/>
</dbReference>
<evidence type="ECO:0000256" key="3">
    <source>
        <dbReference type="SAM" id="SignalP"/>
    </source>
</evidence>
<reference evidence="6" key="1">
    <citation type="submission" date="2017-06" db="EMBL/GenBank/DDBJ databases">
        <authorList>
            <person name="Varghese N."/>
            <person name="Submissions S."/>
        </authorList>
    </citation>
    <scope>NUCLEOTIDE SEQUENCE [LARGE SCALE GENOMIC DNA]</scope>
    <source>
        <strain evidence="6">JAD2</strain>
    </source>
</reference>
<protein>
    <submittedName>
        <fullName evidence="5">Nucleoside-binding protein</fullName>
    </submittedName>
</protein>
<dbReference type="SUPFAM" id="SSF51735">
    <property type="entry name" value="NAD(P)-binding Rossmann-fold domains"/>
    <property type="match status" value="1"/>
</dbReference>
<feature type="domain" description="ABC transporter substrate-binding protein PnrA-like" evidence="4">
    <location>
        <begin position="66"/>
        <end position="336"/>
    </location>
</feature>
<organism evidence="5 6">
    <name type="scientific">Thermoflexus hugenholtzii JAD2</name>
    <dbReference type="NCBI Taxonomy" id="877466"/>
    <lineage>
        <taxon>Bacteria</taxon>
        <taxon>Bacillati</taxon>
        <taxon>Chloroflexota</taxon>
        <taxon>Thermoflexia</taxon>
        <taxon>Thermoflexales</taxon>
        <taxon>Thermoflexaceae</taxon>
        <taxon>Thermoflexus</taxon>
    </lineage>
</organism>
<sequence length="432" mass="46900">MVPHRRHWIVVSLFLGVSLILAACAQTPTPAPATATAPAAPQPTPTPAPAQPTATPTAAPKEIIFGMLLVGPYNDRGWSQAHYEAGKYVEQKLPGAKMLYIDKVNPADRPGTTASQLAEELVAKGAKVIIFNSDDHKDEAIKFAKAHPDIVVIHASGDDAWKEGKNYKGIPNLANVMGQMEYGKMIAGCAAALTTQTGKIGYLGPLINDETRRLAASAYLGAKYCWEKYLGKPAKDLKFKVTWIGFWFHIPGVTADPTQVAQDFINSGYDVIISGIDTTEALREAAKATQAGKKVWAIPYDYIGACEEAPDVCLGVPYFNWGPSYLAHIKAVMEGTWKPSWDWVGPDWKDINNPDTSHVGFLKGKALSPEASAKLDEFIKGLGDGSIQLWKGPIRLQDGTLYVEEGKVATPQQIWYLPQLLEGMEGQSVPTQ</sequence>
<dbReference type="Gene3D" id="3.40.50.2300">
    <property type="match status" value="2"/>
</dbReference>
<dbReference type="AlphaFoldDB" id="A0A212R551"/>
<dbReference type="Proteomes" id="UP000197025">
    <property type="component" value="Unassembled WGS sequence"/>
</dbReference>
<dbReference type="PANTHER" id="PTHR43208">
    <property type="entry name" value="ABC TRANSPORTER SUBSTRATE-BINDING PROTEIN"/>
    <property type="match status" value="1"/>
</dbReference>
<feature type="compositionally biased region" description="Pro residues" evidence="2">
    <location>
        <begin position="40"/>
        <end position="50"/>
    </location>
</feature>
<dbReference type="PANTHER" id="PTHR43208:SF1">
    <property type="entry name" value="ABC TRANSPORTER SUBSTRATE-BINDING PROTEIN"/>
    <property type="match status" value="1"/>
</dbReference>
<evidence type="ECO:0000313" key="6">
    <source>
        <dbReference type="Proteomes" id="UP000197025"/>
    </source>
</evidence>
<dbReference type="RefSeq" id="WP_088571465.1">
    <property type="nucleotide sequence ID" value="NZ_FYEK01000029.1"/>
</dbReference>
<dbReference type="PROSITE" id="PS51257">
    <property type="entry name" value="PROKAR_LIPOPROTEIN"/>
    <property type="match status" value="1"/>
</dbReference>
<dbReference type="InParanoid" id="A0A212R551"/>
<name>A0A212R551_9CHLR</name>
<evidence type="ECO:0000313" key="5">
    <source>
        <dbReference type="EMBL" id="SNB67189.1"/>
    </source>
</evidence>